<organism evidence="2 3">
    <name type="scientific">Pseudomonas saxonica</name>
    <dbReference type="NCBI Taxonomy" id="2600598"/>
    <lineage>
        <taxon>Bacteria</taxon>
        <taxon>Pseudomonadati</taxon>
        <taxon>Pseudomonadota</taxon>
        <taxon>Gammaproteobacteria</taxon>
        <taxon>Pseudomonadales</taxon>
        <taxon>Pseudomonadaceae</taxon>
        <taxon>Pseudomonas</taxon>
    </lineage>
</organism>
<feature type="domain" description="Nucleotide modification associated" evidence="1">
    <location>
        <begin position="3"/>
        <end position="192"/>
    </location>
</feature>
<sequence length="240" mass="26965">MKLLKYVITNDSGLAPNPFFAVCSLALCTPNHMNANLLQGDWIVGHSSKATGHRLVYAMQLTKVLGMDDYFLQFPEKHPNPYGSIEQQYGDNLYFRENGRWLRLPSAEHNSLESFRQDQGRRVYLAQGEDSFWYFGASNPSPAILSFADQFPWLIQGQQGFTYIHDAERITAFSTWLSSLGQSGLLGFPRDQQSTSTARHLISIDPKPVWLDAQPNLDKSQSFVACGTRKAARPSINLGC</sequence>
<proteinExistence type="predicted"/>
<gene>
    <name evidence="2" type="ORF">FJD38_22885</name>
</gene>
<comment type="caution">
    <text evidence="2">The sequence shown here is derived from an EMBL/GenBank/DDBJ whole genome shotgun (WGS) entry which is preliminary data.</text>
</comment>
<dbReference type="Proteomes" id="UP000318428">
    <property type="component" value="Unassembled WGS sequence"/>
</dbReference>
<dbReference type="RefSeq" id="WP_146387786.1">
    <property type="nucleotide sequence ID" value="NZ_VFIO01000015.1"/>
</dbReference>
<dbReference type="EMBL" id="VFIO01000015">
    <property type="protein sequence ID" value="TWR85127.1"/>
    <property type="molecule type" value="Genomic_DNA"/>
</dbReference>
<accession>A0ABY3GBS4</accession>
<evidence type="ECO:0000313" key="3">
    <source>
        <dbReference type="Proteomes" id="UP000318428"/>
    </source>
</evidence>
<keyword evidence="3" id="KW-1185">Reference proteome</keyword>
<evidence type="ECO:0000259" key="1">
    <source>
        <dbReference type="Pfam" id="PF18753"/>
    </source>
</evidence>
<evidence type="ECO:0000313" key="2">
    <source>
        <dbReference type="EMBL" id="TWR85127.1"/>
    </source>
</evidence>
<dbReference type="InterPro" id="IPR041180">
    <property type="entry name" value="Nmad2"/>
</dbReference>
<name>A0ABY3GBS4_9PSED</name>
<reference evidence="2 3" key="1">
    <citation type="submission" date="2019-06" db="EMBL/GenBank/DDBJ databases">
        <title>Pseudomonas bimorpha sp. nov. isolated from bovine raw milk and skim milk concentrate.</title>
        <authorList>
            <person name="Hofmann K."/>
            <person name="Huptas C."/>
            <person name="Doll E."/>
            <person name="Scherer S."/>
            <person name="Wenning M."/>
        </authorList>
    </citation>
    <scope>NUCLEOTIDE SEQUENCE [LARGE SCALE GENOMIC DNA]</scope>
    <source>
        <strain evidence="2 3">DSM 108989</strain>
    </source>
</reference>
<protein>
    <recommendedName>
        <fullName evidence="1">Nucleotide modification associated domain-containing protein</fullName>
    </recommendedName>
</protein>
<dbReference type="Pfam" id="PF18753">
    <property type="entry name" value="Nmad2"/>
    <property type="match status" value="1"/>
</dbReference>